<comment type="caution">
    <text evidence="1">The sequence shown here is derived from an EMBL/GenBank/DDBJ whole genome shotgun (WGS) entry which is preliminary data.</text>
</comment>
<evidence type="ECO:0000313" key="1">
    <source>
        <dbReference type="EMBL" id="KAJ8922946.1"/>
    </source>
</evidence>
<gene>
    <name evidence="1" type="ORF">NQ315_001492</name>
</gene>
<proteinExistence type="predicted"/>
<name>A0AAV8WB07_9CUCU</name>
<sequence length="84" mass="9686">MFKSKVESRMLLLQLPPVPEVCGQLQDPHSQHHTQNWKNIQLFTFRFFCDYLPNPTAVMKMAIQGKAVACLTCLKTVIILDRLL</sequence>
<evidence type="ECO:0000313" key="2">
    <source>
        <dbReference type="Proteomes" id="UP001159042"/>
    </source>
</evidence>
<protein>
    <recommendedName>
        <fullName evidence="3">Secreted protein</fullName>
    </recommendedName>
</protein>
<organism evidence="1 2">
    <name type="scientific">Exocentrus adspersus</name>
    <dbReference type="NCBI Taxonomy" id="1586481"/>
    <lineage>
        <taxon>Eukaryota</taxon>
        <taxon>Metazoa</taxon>
        <taxon>Ecdysozoa</taxon>
        <taxon>Arthropoda</taxon>
        <taxon>Hexapoda</taxon>
        <taxon>Insecta</taxon>
        <taxon>Pterygota</taxon>
        <taxon>Neoptera</taxon>
        <taxon>Endopterygota</taxon>
        <taxon>Coleoptera</taxon>
        <taxon>Polyphaga</taxon>
        <taxon>Cucujiformia</taxon>
        <taxon>Chrysomeloidea</taxon>
        <taxon>Cerambycidae</taxon>
        <taxon>Lamiinae</taxon>
        <taxon>Acanthocinini</taxon>
        <taxon>Exocentrus</taxon>
    </lineage>
</organism>
<keyword evidence="2" id="KW-1185">Reference proteome</keyword>
<accession>A0AAV8WB07</accession>
<dbReference type="AlphaFoldDB" id="A0AAV8WB07"/>
<dbReference type="EMBL" id="JANEYG010000005">
    <property type="protein sequence ID" value="KAJ8922946.1"/>
    <property type="molecule type" value="Genomic_DNA"/>
</dbReference>
<reference evidence="1 2" key="1">
    <citation type="journal article" date="2023" name="Insect Mol. Biol.">
        <title>Genome sequencing provides insights into the evolution of gene families encoding plant cell wall-degrading enzymes in longhorned beetles.</title>
        <authorList>
            <person name="Shin N.R."/>
            <person name="Okamura Y."/>
            <person name="Kirsch R."/>
            <person name="Pauchet Y."/>
        </authorList>
    </citation>
    <scope>NUCLEOTIDE SEQUENCE [LARGE SCALE GENOMIC DNA]</scope>
    <source>
        <strain evidence="1">EAD_L_NR</strain>
    </source>
</reference>
<dbReference type="Proteomes" id="UP001159042">
    <property type="component" value="Unassembled WGS sequence"/>
</dbReference>
<evidence type="ECO:0008006" key="3">
    <source>
        <dbReference type="Google" id="ProtNLM"/>
    </source>
</evidence>